<organism evidence="4 5">
    <name type="scientific">Octopus sinensis</name>
    <name type="common">East Asian common octopus</name>
    <dbReference type="NCBI Taxonomy" id="2607531"/>
    <lineage>
        <taxon>Eukaryota</taxon>
        <taxon>Metazoa</taxon>
        <taxon>Spiralia</taxon>
        <taxon>Lophotrochozoa</taxon>
        <taxon>Mollusca</taxon>
        <taxon>Cephalopoda</taxon>
        <taxon>Coleoidea</taxon>
        <taxon>Octopodiformes</taxon>
        <taxon>Octopoda</taxon>
        <taxon>Incirrata</taxon>
        <taxon>Octopodidae</taxon>
        <taxon>Octopus</taxon>
    </lineage>
</organism>
<dbReference type="InterPro" id="IPR019734">
    <property type="entry name" value="TPR_rpt"/>
</dbReference>
<gene>
    <name evidence="5" type="primary">LOC115209472</name>
</gene>
<dbReference type="PROSITE" id="PS50005">
    <property type="entry name" value="TPR"/>
    <property type="match status" value="1"/>
</dbReference>
<comment type="similarity">
    <text evidence="1">Belongs to the aspartyl/asparaginyl beta-hydroxylase family.</text>
</comment>
<dbReference type="Proteomes" id="UP000515154">
    <property type="component" value="Linkage group LG3"/>
</dbReference>
<dbReference type="KEGG" id="osn:115209472"/>
<proteinExistence type="inferred from homology"/>
<evidence type="ECO:0000313" key="5">
    <source>
        <dbReference type="RefSeq" id="XP_029633756.1"/>
    </source>
</evidence>
<dbReference type="GO" id="GO:0062101">
    <property type="term" value="F:peptidyl-aspartic acid 3-dioxygenase activity"/>
    <property type="evidence" value="ECO:0007669"/>
    <property type="project" value="InterPro"/>
</dbReference>
<protein>
    <submittedName>
        <fullName evidence="5">Aspartyl/asparaginyl beta-hydroxylase-like</fullName>
    </submittedName>
</protein>
<feature type="repeat" description="TPR" evidence="2">
    <location>
        <begin position="113"/>
        <end position="146"/>
    </location>
</feature>
<accession>A0A6P7S6M0</accession>
<dbReference type="SUPFAM" id="SSF48452">
    <property type="entry name" value="TPR-like"/>
    <property type="match status" value="1"/>
</dbReference>
<dbReference type="Gene3D" id="1.25.40.10">
    <property type="entry name" value="Tetratricopeptide repeat domain"/>
    <property type="match status" value="1"/>
</dbReference>
<evidence type="ECO:0000256" key="1">
    <source>
        <dbReference type="ARBA" id="ARBA00007730"/>
    </source>
</evidence>
<dbReference type="GO" id="GO:0005783">
    <property type="term" value="C:endoplasmic reticulum"/>
    <property type="evidence" value="ECO:0007669"/>
    <property type="project" value="TreeGrafter"/>
</dbReference>
<dbReference type="InterPro" id="IPR027443">
    <property type="entry name" value="IPNS-like_sf"/>
</dbReference>
<sequence length="418" mass="47689">MVITNQLQERLQEGFAKESLNAFNKILEKSIKSPRATYGRSGALLKLAELQSSNTLLQQGIQVLEVLLSNPDTPDALLLKSGLILADKQRFRGWTNRALKSLTFLNLRFPNNVDVVNDLGITNLILGRNDDAKKLFKQVLKLDADNGFAMAHLGFIIKVSDNNPAKAIPYLKSGIESGDKSAVDARFYFHLGDAYQRIGDTKKAKEVYDDGAAKKLFLSRDQRSLYNVERLTAKPWWDPEELPYQNAIETLQNNWEMIRDEVLEYFGRSGTDFINEAENLLDRGMWRQMTLYQRGERNKKGCLNVLKTCALLNNLQDATNCRRGQVKFSIMKPGSHVWPHCGPTNCRLRAHLGLVIPDGVKIRVGNETRHWKEGEFLIFDDSFEHEVWHQGNENRIVLIVDFWHPELTEHEKSALSPI</sequence>
<keyword evidence="4" id="KW-1185">Reference proteome</keyword>
<keyword evidence="2" id="KW-0802">TPR repeat</keyword>
<dbReference type="InterPro" id="IPR011990">
    <property type="entry name" value="TPR-like_helical_dom_sf"/>
</dbReference>
<dbReference type="PANTHER" id="PTHR12366:SF29">
    <property type="entry name" value="ASPARTYL BETA-HYDROXYLASE, ISOFORM L"/>
    <property type="match status" value="1"/>
</dbReference>
<evidence type="ECO:0000256" key="2">
    <source>
        <dbReference type="PROSITE-ProRule" id="PRU00339"/>
    </source>
</evidence>
<dbReference type="Pfam" id="PF13181">
    <property type="entry name" value="TPR_8"/>
    <property type="match status" value="2"/>
</dbReference>
<dbReference type="AlphaFoldDB" id="A0A6P7S6M0"/>
<dbReference type="RefSeq" id="XP_029633756.1">
    <property type="nucleotide sequence ID" value="XM_029777896.2"/>
</dbReference>
<dbReference type="SMART" id="SM00028">
    <property type="entry name" value="TPR"/>
    <property type="match status" value="2"/>
</dbReference>
<feature type="domain" description="Aspartyl/asparaginy/proline hydroxylase" evidence="3">
    <location>
        <begin position="253"/>
        <end position="405"/>
    </location>
</feature>
<evidence type="ECO:0000259" key="3">
    <source>
        <dbReference type="Pfam" id="PF05118"/>
    </source>
</evidence>
<reference evidence="5" key="1">
    <citation type="submission" date="2025-08" db="UniProtKB">
        <authorList>
            <consortium name="RefSeq"/>
        </authorList>
    </citation>
    <scope>IDENTIFICATION</scope>
</reference>
<dbReference type="SUPFAM" id="SSF51197">
    <property type="entry name" value="Clavaminate synthase-like"/>
    <property type="match status" value="1"/>
</dbReference>
<dbReference type="Gene3D" id="2.60.120.330">
    <property type="entry name" value="B-lactam Antibiotic, Isopenicillin N Synthase, Chain"/>
    <property type="match status" value="1"/>
</dbReference>
<dbReference type="PANTHER" id="PTHR12366">
    <property type="entry name" value="ASPARTYL/ASPARAGINYL BETA-HYDROXYLASE"/>
    <property type="match status" value="1"/>
</dbReference>
<dbReference type="Pfam" id="PF05118">
    <property type="entry name" value="Asp_Arg_Hydrox"/>
    <property type="match status" value="1"/>
</dbReference>
<dbReference type="InterPro" id="IPR039038">
    <property type="entry name" value="ASPH"/>
</dbReference>
<name>A0A6P7S6M0_9MOLL</name>
<evidence type="ECO:0000313" key="4">
    <source>
        <dbReference type="Proteomes" id="UP000515154"/>
    </source>
</evidence>
<dbReference type="InterPro" id="IPR007803">
    <property type="entry name" value="Asp/Arg/Pro-Hydrxlase"/>
</dbReference>